<dbReference type="AlphaFoldDB" id="A0A2V3W490"/>
<reference evidence="2 3" key="1">
    <citation type="submission" date="2018-05" db="EMBL/GenBank/DDBJ databases">
        <title>Genomic Encyclopedia of Type Strains, Phase IV (KMG-IV): sequencing the most valuable type-strain genomes for metagenomic binning, comparative biology and taxonomic classification.</title>
        <authorList>
            <person name="Goeker M."/>
        </authorList>
    </citation>
    <scope>NUCLEOTIDE SEQUENCE [LARGE SCALE GENOMIC DNA]</scope>
    <source>
        <strain evidence="2 3">DSM 28556</strain>
    </source>
</reference>
<evidence type="ECO:0000313" key="2">
    <source>
        <dbReference type="EMBL" id="PXW83569.1"/>
    </source>
</evidence>
<evidence type="ECO:0000259" key="1">
    <source>
        <dbReference type="Pfam" id="PF13761"/>
    </source>
</evidence>
<name>A0A2V3W490_9BACI</name>
<dbReference type="Pfam" id="PF13761">
    <property type="entry name" value="DUF4166"/>
    <property type="match status" value="1"/>
</dbReference>
<evidence type="ECO:0000313" key="3">
    <source>
        <dbReference type="Proteomes" id="UP000247978"/>
    </source>
</evidence>
<comment type="caution">
    <text evidence="2">The sequence shown here is derived from an EMBL/GenBank/DDBJ whole genome shotgun (WGS) entry which is preliminary data.</text>
</comment>
<proteinExistence type="predicted"/>
<protein>
    <submittedName>
        <fullName evidence="2">Uncharacterized protein DUF4166</fullName>
    </submittedName>
</protein>
<sequence>MFFPLLVFYIVKMSPQLQIVDEKGKVVRVSIYKQVLGDQFSKLHPMLQKRYASLNKETFIGKGIMKTITGPKWLFPFLLLGTKYNLLFPEKGTQIPFMIINSPRIGINGENQIHWKRIFYFGKKERYFNALMSLDSDNKVVKDYLGEPSVLYADLSFSVTKEGYMYIESKRQRMVLGSIEIPLPMILQGIATVLEKYEETKDVYTIKVVVKNPLIGLVFSYEGEFTSDDIS</sequence>
<dbReference type="InterPro" id="IPR025311">
    <property type="entry name" value="DUF4166"/>
</dbReference>
<feature type="domain" description="DUF4166" evidence="1">
    <location>
        <begin position="43"/>
        <end position="225"/>
    </location>
</feature>
<dbReference type="Proteomes" id="UP000247978">
    <property type="component" value="Unassembled WGS sequence"/>
</dbReference>
<accession>A0A2V3W490</accession>
<dbReference type="EMBL" id="QJJQ01000015">
    <property type="protein sequence ID" value="PXW83569.1"/>
    <property type="molecule type" value="Genomic_DNA"/>
</dbReference>
<keyword evidence="3" id="KW-1185">Reference proteome</keyword>
<organism evidence="2 3">
    <name type="scientific">Pseudogracilibacillus auburnensis</name>
    <dbReference type="NCBI Taxonomy" id="1494959"/>
    <lineage>
        <taxon>Bacteria</taxon>
        <taxon>Bacillati</taxon>
        <taxon>Bacillota</taxon>
        <taxon>Bacilli</taxon>
        <taxon>Bacillales</taxon>
        <taxon>Bacillaceae</taxon>
        <taxon>Pseudogracilibacillus</taxon>
    </lineage>
</organism>
<gene>
    <name evidence="2" type="ORF">DFR56_11537</name>
</gene>